<keyword evidence="1" id="KW-0732">Signal</keyword>
<sequence length="228" mass="25838">MLGKWKLSSVSFLLRALRSTGAKSTRVIDEGLHRFGVRGIVAKPTSSSGCMQVKANAQALPKVNGSKVGLDAEYQIVEVEAEKQFALIDWKARMQDMLADSFWLRKIMQDGMETVLNHVRSTGLMADFGSAPEMIVWVMMNKKSRRLLKIPEVRTDIGCYFVDHNPIIDDDGMTELLKLEDYTADYIQTGFTFRWNGLDVDNQHVNNAKYIGSILEVIYFIDIRKPQV</sequence>
<evidence type="ECO:0008006" key="6">
    <source>
        <dbReference type="Google" id="ProtNLM"/>
    </source>
</evidence>
<dbReference type="Pfam" id="PF20791">
    <property type="entry name" value="Acyl-ACP_TE_C"/>
    <property type="match status" value="1"/>
</dbReference>
<evidence type="ECO:0000256" key="1">
    <source>
        <dbReference type="SAM" id="SignalP"/>
    </source>
</evidence>
<feature type="chain" id="PRO_5035258316" description="Acyl-[acyl-carrier-protein] hydrolase" evidence="1">
    <location>
        <begin position="23"/>
        <end position="228"/>
    </location>
</feature>
<dbReference type="Pfam" id="PF12590">
    <property type="entry name" value="Acyl-thio_N"/>
    <property type="match status" value="1"/>
</dbReference>
<proteinExistence type="predicted"/>
<name>A0A8J5F966_ZINOF</name>
<evidence type="ECO:0000313" key="4">
    <source>
        <dbReference type="EMBL" id="KAG6485669.1"/>
    </source>
</evidence>
<dbReference type="Gene3D" id="3.10.129.10">
    <property type="entry name" value="Hotdog Thioesterase"/>
    <property type="match status" value="1"/>
</dbReference>
<dbReference type="InterPro" id="IPR021113">
    <property type="entry name" value="Acyl-ACP-thioesterase_N"/>
</dbReference>
<dbReference type="Proteomes" id="UP000734854">
    <property type="component" value="Unassembled WGS sequence"/>
</dbReference>
<dbReference type="InterPro" id="IPR045023">
    <property type="entry name" value="FATA/B"/>
</dbReference>
<dbReference type="PANTHER" id="PTHR31727:SF2">
    <property type="entry name" value="PALMITOYL-ACYL CARRIER PROTEIN THIOESTERASE, CHLOROPLASTIC"/>
    <property type="match status" value="1"/>
</dbReference>
<accession>A0A8J5F966</accession>
<organism evidence="4 5">
    <name type="scientific">Zingiber officinale</name>
    <name type="common">Ginger</name>
    <name type="synonym">Amomum zingiber</name>
    <dbReference type="NCBI Taxonomy" id="94328"/>
    <lineage>
        <taxon>Eukaryota</taxon>
        <taxon>Viridiplantae</taxon>
        <taxon>Streptophyta</taxon>
        <taxon>Embryophyta</taxon>
        <taxon>Tracheophyta</taxon>
        <taxon>Spermatophyta</taxon>
        <taxon>Magnoliopsida</taxon>
        <taxon>Liliopsida</taxon>
        <taxon>Zingiberales</taxon>
        <taxon>Zingiberaceae</taxon>
        <taxon>Zingiber</taxon>
    </lineage>
</organism>
<dbReference type="GO" id="GO:0000036">
    <property type="term" value="F:acyl carrier activity"/>
    <property type="evidence" value="ECO:0007669"/>
    <property type="project" value="TreeGrafter"/>
</dbReference>
<feature type="signal peptide" evidence="1">
    <location>
        <begin position="1"/>
        <end position="22"/>
    </location>
</feature>
<evidence type="ECO:0000259" key="2">
    <source>
        <dbReference type="Pfam" id="PF12590"/>
    </source>
</evidence>
<dbReference type="AlphaFoldDB" id="A0A8J5F966"/>
<keyword evidence="5" id="KW-1185">Reference proteome</keyword>
<dbReference type="InterPro" id="IPR049427">
    <property type="entry name" value="Acyl-ACP_TE_C"/>
</dbReference>
<evidence type="ECO:0000313" key="5">
    <source>
        <dbReference type="Proteomes" id="UP000734854"/>
    </source>
</evidence>
<protein>
    <recommendedName>
        <fullName evidence="6">Acyl-[acyl-carrier-protein] hydrolase</fullName>
    </recommendedName>
</protein>
<evidence type="ECO:0000259" key="3">
    <source>
        <dbReference type="Pfam" id="PF20791"/>
    </source>
</evidence>
<feature type="domain" description="Acyl-ACP thioesterase-like C-terminal" evidence="3">
    <location>
        <begin position="184"/>
        <end position="218"/>
    </location>
</feature>
<dbReference type="PANTHER" id="PTHR31727">
    <property type="entry name" value="OLEOYL-ACYL CARRIER PROTEIN THIOESTERASE 1, CHLOROPLASTIC"/>
    <property type="match status" value="1"/>
</dbReference>
<reference evidence="4 5" key="1">
    <citation type="submission" date="2020-08" db="EMBL/GenBank/DDBJ databases">
        <title>Plant Genome Project.</title>
        <authorList>
            <person name="Zhang R.-G."/>
        </authorList>
    </citation>
    <scope>NUCLEOTIDE SEQUENCE [LARGE SCALE GENOMIC DNA]</scope>
    <source>
        <tissue evidence="4">Rhizome</tissue>
    </source>
</reference>
<feature type="domain" description="Acyl-ACP-thioesterase N-terminal" evidence="2">
    <location>
        <begin position="18"/>
        <end position="75"/>
    </location>
</feature>
<dbReference type="GO" id="GO:0016297">
    <property type="term" value="F:fatty acyl-[ACP] hydrolase activity"/>
    <property type="evidence" value="ECO:0007669"/>
    <property type="project" value="InterPro"/>
</dbReference>
<dbReference type="EMBL" id="JACMSC010000015">
    <property type="protein sequence ID" value="KAG6485669.1"/>
    <property type="molecule type" value="Genomic_DNA"/>
</dbReference>
<gene>
    <name evidence="4" type="ORF">ZIOFF_054232</name>
</gene>
<comment type="caution">
    <text evidence="4">The sequence shown here is derived from an EMBL/GenBank/DDBJ whole genome shotgun (WGS) entry which is preliminary data.</text>
</comment>